<keyword evidence="3" id="KW-1185">Reference proteome</keyword>
<protein>
    <submittedName>
        <fullName evidence="2">Uncharacterized protein</fullName>
    </submittedName>
</protein>
<accession>A0A448WH78</accession>
<proteinExistence type="predicted"/>
<organism evidence="2 3">
    <name type="scientific">Protopolystoma xenopodis</name>
    <dbReference type="NCBI Taxonomy" id="117903"/>
    <lineage>
        <taxon>Eukaryota</taxon>
        <taxon>Metazoa</taxon>
        <taxon>Spiralia</taxon>
        <taxon>Lophotrochozoa</taxon>
        <taxon>Platyhelminthes</taxon>
        <taxon>Monogenea</taxon>
        <taxon>Polyopisthocotylea</taxon>
        <taxon>Polystomatidea</taxon>
        <taxon>Polystomatidae</taxon>
        <taxon>Protopolystoma</taxon>
    </lineage>
</organism>
<name>A0A448WH78_9PLAT</name>
<dbReference type="EMBL" id="CAAALY010012601">
    <property type="protein sequence ID" value="VEL11715.1"/>
    <property type="molecule type" value="Genomic_DNA"/>
</dbReference>
<comment type="caution">
    <text evidence="2">The sequence shown here is derived from an EMBL/GenBank/DDBJ whole genome shotgun (WGS) entry which is preliminary data.</text>
</comment>
<dbReference type="Proteomes" id="UP000784294">
    <property type="component" value="Unassembled WGS sequence"/>
</dbReference>
<gene>
    <name evidence="2" type="ORF">PXEA_LOCUS5155</name>
</gene>
<feature type="region of interest" description="Disordered" evidence="1">
    <location>
        <begin position="198"/>
        <end position="230"/>
    </location>
</feature>
<evidence type="ECO:0000313" key="2">
    <source>
        <dbReference type="EMBL" id="VEL11715.1"/>
    </source>
</evidence>
<dbReference type="OrthoDB" id="411524at2759"/>
<reference evidence="2" key="1">
    <citation type="submission" date="2018-11" db="EMBL/GenBank/DDBJ databases">
        <authorList>
            <consortium name="Pathogen Informatics"/>
        </authorList>
    </citation>
    <scope>NUCLEOTIDE SEQUENCE</scope>
</reference>
<dbReference type="AlphaFoldDB" id="A0A448WH78"/>
<feature type="compositionally biased region" description="Polar residues" evidence="1">
    <location>
        <begin position="209"/>
        <end position="223"/>
    </location>
</feature>
<evidence type="ECO:0000313" key="3">
    <source>
        <dbReference type="Proteomes" id="UP000784294"/>
    </source>
</evidence>
<sequence>MRFCEILLSHFDNVCPGATDLIQKRLMRSRNPILVANAVPFTGKFVQDIFFGGALQKPTLLYRTTATTTRLGHSHCWIVASASATGSDSVSCMSRLLDQVPDGSRSSQDDCQSGICLLHQSCSLSFDQPFSDRVDRAEGTSRQPTRIHVSMVVGGAEACRQMTRVVKSILLQRSRMKWPIYADDKLLPSEMVTVATRHGCNKSRPEAVTASSSSGSNKRTTVKSGAESDYDDEAMVECRGAKEDRSKQTTMKSRRAESVEMGIFRWTLCLHLLVDLQAGLSLQTLFSTWRLPDTQVYFYPIQEAVVSDIISYMPISTNALNSYFLF</sequence>
<evidence type="ECO:0000256" key="1">
    <source>
        <dbReference type="SAM" id="MobiDB-lite"/>
    </source>
</evidence>